<keyword evidence="3" id="KW-1185">Reference proteome</keyword>
<evidence type="ECO:0000313" key="2">
    <source>
        <dbReference type="EMBL" id="EFC42353.1"/>
    </source>
</evidence>
<gene>
    <name evidence="2" type="ORF">NAEGRDRAFT_69711</name>
</gene>
<protein>
    <submittedName>
        <fullName evidence="2">Predicted protein</fullName>
    </submittedName>
</protein>
<dbReference type="GeneID" id="8851916"/>
<organism evidence="3">
    <name type="scientific">Naegleria gruberi</name>
    <name type="common">Amoeba</name>
    <dbReference type="NCBI Taxonomy" id="5762"/>
    <lineage>
        <taxon>Eukaryota</taxon>
        <taxon>Discoba</taxon>
        <taxon>Heterolobosea</taxon>
        <taxon>Tetramitia</taxon>
        <taxon>Eutetramitia</taxon>
        <taxon>Vahlkampfiidae</taxon>
        <taxon>Naegleria</taxon>
    </lineage>
</organism>
<dbReference type="KEGG" id="ngr:NAEGRDRAFT_69711"/>
<accession>D2VLA4</accession>
<dbReference type="RefSeq" id="XP_002675097.1">
    <property type="nucleotide sequence ID" value="XM_002675051.1"/>
</dbReference>
<evidence type="ECO:0000313" key="3">
    <source>
        <dbReference type="Proteomes" id="UP000006671"/>
    </source>
</evidence>
<feature type="region of interest" description="Disordered" evidence="1">
    <location>
        <begin position="89"/>
        <end position="112"/>
    </location>
</feature>
<name>D2VLA4_NAEGR</name>
<evidence type="ECO:0000256" key="1">
    <source>
        <dbReference type="SAM" id="MobiDB-lite"/>
    </source>
</evidence>
<feature type="compositionally biased region" description="Polar residues" evidence="1">
    <location>
        <begin position="1"/>
        <end position="12"/>
    </location>
</feature>
<feature type="region of interest" description="Disordered" evidence="1">
    <location>
        <begin position="1"/>
        <end position="59"/>
    </location>
</feature>
<dbReference type="EMBL" id="GG738880">
    <property type="protein sequence ID" value="EFC42353.1"/>
    <property type="molecule type" value="Genomic_DNA"/>
</dbReference>
<dbReference type="InParanoid" id="D2VLA4"/>
<feature type="compositionally biased region" description="Basic and acidic residues" evidence="1">
    <location>
        <begin position="40"/>
        <end position="59"/>
    </location>
</feature>
<dbReference type="Proteomes" id="UP000006671">
    <property type="component" value="Unassembled WGS sequence"/>
</dbReference>
<dbReference type="AlphaFoldDB" id="D2VLA4"/>
<sequence>MNKLNFRSNISDYSLEPEENNSSTSNKTNNNDITNEEESSSEKALKIEENIRKEKERNEPYQMFFYYPRYLHPEAVSLIAQNLLNQWEDEEVSNDDNSNNNNQENTTSRPQK</sequence>
<reference evidence="2 3" key="1">
    <citation type="journal article" date="2010" name="Cell">
        <title>The genome of Naegleria gruberi illuminates early eukaryotic versatility.</title>
        <authorList>
            <person name="Fritz-Laylin L.K."/>
            <person name="Prochnik S.E."/>
            <person name="Ginger M.L."/>
            <person name="Dacks J.B."/>
            <person name="Carpenter M.L."/>
            <person name="Field M.C."/>
            <person name="Kuo A."/>
            <person name="Paredez A."/>
            <person name="Chapman J."/>
            <person name="Pham J."/>
            <person name="Shu S."/>
            <person name="Neupane R."/>
            <person name="Cipriano M."/>
            <person name="Mancuso J."/>
            <person name="Tu H."/>
            <person name="Salamov A."/>
            <person name="Lindquist E."/>
            <person name="Shapiro H."/>
            <person name="Lucas S."/>
            <person name="Grigoriev I.V."/>
            <person name="Cande W.Z."/>
            <person name="Fulton C."/>
            <person name="Rokhsar D.S."/>
            <person name="Dawson S.C."/>
        </authorList>
    </citation>
    <scope>NUCLEOTIDE SEQUENCE [LARGE SCALE GENOMIC DNA]</scope>
    <source>
        <strain evidence="2 3">NEG-M</strain>
    </source>
</reference>
<dbReference type="VEuPathDB" id="AmoebaDB:NAEGRDRAFT_69711"/>
<feature type="compositionally biased region" description="Low complexity" evidence="1">
    <location>
        <begin position="20"/>
        <end position="33"/>
    </location>
</feature>
<feature type="compositionally biased region" description="Low complexity" evidence="1">
    <location>
        <begin position="95"/>
        <end position="105"/>
    </location>
</feature>
<proteinExistence type="predicted"/>